<evidence type="ECO:0000313" key="3">
    <source>
        <dbReference type="Proteomes" id="UP000198565"/>
    </source>
</evidence>
<dbReference type="STRING" id="334253.SAMN04487943_11075"/>
<dbReference type="SMART" id="SM00331">
    <property type="entry name" value="PP2C_SIG"/>
    <property type="match status" value="1"/>
</dbReference>
<dbReference type="InterPro" id="IPR036457">
    <property type="entry name" value="PPM-type-like_dom_sf"/>
</dbReference>
<sequence length="254" mass="28306">MPFITAYQTEKGDTKPINQDSLMIQSARSKQGSVGMFAVCDGMGGLNQGEVASSTIVKQLSDWFKHKLPILLDTADVEDLPFYLMEKIEAINQDLIEDSNLQKTQMGSTLTVILIVDQQYFTFQLGDSRAYAVGQKITQLTKDQSLVAREIARGMITEQQALTHPQRHVLLQCMGVQSDIQVAMTSGVLAEGEQLMLCTDGFYRSLTPEEIHHAITSDVSVNKDEMQETLNFLIQTVKNREETDDITALLVQTI</sequence>
<name>A0A1I4P4L1_9BACI</name>
<dbReference type="Gene3D" id="3.60.40.10">
    <property type="entry name" value="PPM-type phosphatase domain"/>
    <property type="match status" value="1"/>
</dbReference>
<reference evidence="3" key="1">
    <citation type="submission" date="2016-10" db="EMBL/GenBank/DDBJ databases">
        <authorList>
            <person name="Varghese N."/>
            <person name="Submissions S."/>
        </authorList>
    </citation>
    <scope>NUCLEOTIDE SEQUENCE [LARGE SCALE GENOMIC DNA]</scope>
    <source>
        <strain evidence="3">CGMCC 1.4250</strain>
    </source>
</reference>
<dbReference type="EMBL" id="FOTR01000010">
    <property type="protein sequence ID" value="SFM22722.1"/>
    <property type="molecule type" value="Genomic_DNA"/>
</dbReference>
<accession>A0A1I4P4L1</accession>
<proteinExistence type="predicted"/>
<gene>
    <name evidence="2" type="ORF">SAMN04487943_11075</name>
</gene>
<dbReference type="Pfam" id="PF13672">
    <property type="entry name" value="PP2C_2"/>
    <property type="match status" value="1"/>
</dbReference>
<evidence type="ECO:0000259" key="1">
    <source>
        <dbReference type="PROSITE" id="PS51746"/>
    </source>
</evidence>
<feature type="domain" description="PPM-type phosphatase" evidence="1">
    <location>
        <begin position="4"/>
        <end position="253"/>
    </location>
</feature>
<dbReference type="InterPro" id="IPR001932">
    <property type="entry name" value="PPM-type_phosphatase-like_dom"/>
</dbReference>
<dbReference type="OrthoDB" id="9801841at2"/>
<organism evidence="2 3">
    <name type="scientific">Gracilibacillus orientalis</name>
    <dbReference type="NCBI Taxonomy" id="334253"/>
    <lineage>
        <taxon>Bacteria</taxon>
        <taxon>Bacillati</taxon>
        <taxon>Bacillota</taxon>
        <taxon>Bacilli</taxon>
        <taxon>Bacillales</taxon>
        <taxon>Bacillaceae</taxon>
        <taxon>Gracilibacillus</taxon>
    </lineage>
</organism>
<dbReference type="RefSeq" id="WP_091484828.1">
    <property type="nucleotide sequence ID" value="NZ_FOTR01000010.1"/>
</dbReference>
<dbReference type="CDD" id="cd00143">
    <property type="entry name" value="PP2Cc"/>
    <property type="match status" value="1"/>
</dbReference>
<evidence type="ECO:0000313" key="2">
    <source>
        <dbReference type="EMBL" id="SFM22722.1"/>
    </source>
</evidence>
<keyword evidence="3" id="KW-1185">Reference proteome</keyword>
<dbReference type="PROSITE" id="PS51746">
    <property type="entry name" value="PPM_2"/>
    <property type="match status" value="1"/>
</dbReference>
<dbReference type="SMART" id="SM00332">
    <property type="entry name" value="PP2Cc"/>
    <property type="match status" value="1"/>
</dbReference>
<dbReference type="SUPFAM" id="SSF81606">
    <property type="entry name" value="PP2C-like"/>
    <property type="match status" value="1"/>
</dbReference>
<dbReference type="AlphaFoldDB" id="A0A1I4P4L1"/>
<dbReference type="Proteomes" id="UP000198565">
    <property type="component" value="Unassembled WGS sequence"/>
</dbReference>
<protein>
    <submittedName>
        <fullName evidence="2">Serine/threonine protein phosphatase PrpC</fullName>
    </submittedName>
</protein>